<evidence type="ECO:0000313" key="1">
    <source>
        <dbReference type="EMBL" id="KAF2896933.1"/>
    </source>
</evidence>
<dbReference type="EMBL" id="VTPC01004624">
    <property type="protein sequence ID" value="KAF2896933.1"/>
    <property type="molecule type" value="Genomic_DNA"/>
</dbReference>
<sequence>MNIVQETGEGKFKCKMYNLIHKIEAEDPDVYHLNVNEVMDMQRPKDTYRNYIGSRKHQHRSEHDILYIPKYCIGIHTNCADYFCSEETKPEVALEQLKLWVWDDIRCAINSLTYRNKSLMYQL</sequence>
<dbReference type="AlphaFoldDB" id="A0A8K0D046"/>
<organism evidence="1 2">
    <name type="scientific">Ignelater luminosus</name>
    <name type="common">Cucubano</name>
    <name type="synonym">Pyrophorus luminosus</name>
    <dbReference type="NCBI Taxonomy" id="2038154"/>
    <lineage>
        <taxon>Eukaryota</taxon>
        <taxon>Metazoa</taxon>
        <taxon>Ecdysozoa</taxon>
        <taxon>Arthropoda</taxon>
        <taxon>Hexapoda</taxon>
        <taxon>Insecta</taxon>
        <taxon>Pterygota</taxon>
        <taxon>Neoptera</taxon>
        <taxon>Endopterygota</taxon>
        <taxon>Coleoptera</taxon>
        <taxon>Polyphaga</taxon>
        <taxon>Elateriformia</taxon>
        <taxon>Elateroidea</taxon>
        <taxon>Elateridae</taxon>
        <taxon>Agrypninae</taxon>
        <taxon>Pyrophorini</taxon>
        <taxon>Ignelater</taxon>
    </lineage>
</organism>
<keyword evidence="2" id="KW-1185">Reference proteome</keyword>
<proteinExistence type="predicted"/>
<gene>
    <name evidence="1" type="ORF">ILUMI_09243</name>
</gene>
<evidence type="ECO:0000313" key="2">
    <source>
        <dbReference type="Proteomes" id="UP000801492"/>
    </source>
</evidence>
<accession>A0A8K0D046</accession>
<dbReference type="Proteomes" id="UP000801492">
    <property type="component" value="Unassembled WGS sequence"/>
</dbReference>
<comment type="caution">
    <text evidence="1">The sequence shown here is derived from an EMBL/GenBank/DDBJ whole genome shotgun (WGS) entry which is preliminary data.</text>
</comment>
<protein>
    <submittedName>
        <fullName evidence="1">Uncharacterized protein</fullName>
    </submittedName>
</protein>
<reference evidence="1" key="1">
    <citation type="submission" date="2019-08" db="EMBL/GenBank/DDBJ databases">
        <title>The genome of the North American firefly Photinus pyralis.</title>
        <authorList>
            <consortium name="Photinus pyralis genome working group"/>
            <person name="Fallon T.R."/>
            <person name="Sander Lower S.E."/>
            <person name="Weng J.-K."/>
        </authorList>
    </citation>
    <scope>NUCLEOTIDE SEQUENCE</scope>
    <source>
        <strain evidence="1">TRF0915ILg1</strain>
        <tissue evidence="1">Whole body</tissue>
    </source>
</reference>
<name>A0A8K0D046_IGNLU</name>